<comment type="caution">
    <text evidence="1">The sequence shown here is derived from an EMBL/GenBank/DDBJ whole genome shotgun (WGS) entry which is preliminary data.</text>
</comment>
<evidence type="ECO:0000313" key="1">
    <source>
        <dbReference type="EMBL" id="KAF5755870.1"/>
    </source>
</evidence>
<dbReference type="Gramene" id="mRNA:HanXRQr2_Chr17g0807931">
    <property type="protein sequence ID" value="CDS:HanXRQr2_Chr17g0807931.1"/>
    <property type="gene ID" value="HanXRQr2_Chr17g0807931"/>
</dbReference>
<organism evidence="1 2">
    <name type="scientific">Helianthus annuus</name>
    <name type="common">Common sunflower</name>
    <dbReference type="NCBI Taxonomy" id="4232"/>
    <lineage>
        <taxon>Eukaryota</taxon>
        <taxon>Viridiplantae</taxon>
        <taxon>Streptophyta</taxon>
        <taxon>Embryophyta</taxon>
        <taxon>Tracheophyta</taxon>
        <taxon>Spermatophyta</taxon>
        <taxon>Magnoliopsida</taxon>
        <taxon>eudicotyledons</taxon>
        <taxon>Gunneridae</taxon>
        <taxon>Pentapetalae</taxon>
        <taxon>asterids</taxon>
        <taxon>campanulids</taxon>
        <taxon>Asterales</taxon>
        <taxon>Asteraceae</taxon>
        <taxon>Asteroideae</taxon>
        <taxon>Heliantheae alliance</taxon>
        <taxon>Heliantheae</taxon>
        <taxon>Helianthus</taxon>
    </lineage>
</organism>
<accession>A0A9K3DIV6</accession>
<protein>
    <submittedName>
        <fullName evidence="1">Uncharacterized protein</fullName>
    </submittedName>
</protein>
<evidence type="ECO:0000313" key="2">
    <source>
        <dbReference type="Proteomes" id="UP000215914"/>
    </source>
</evidence>
<proteinExistence type="predicted"/>
<dbReference type="Proteomes" id="UP000215914">
    <property type="component" value="Unassembled WGS sequence"/>
</dbReference>
<keyword evidence="2" id="KW-1185">Reference proteome</keyword>
<name>A0A9K3DIV6_HELAN</name>
<gene>
    <name evidence="1" type="ORF">HanXRQr2_Chr17g0807931</name>
</gene>
<dbReference type="AlphaFoldDB" id="A0A9K3DIV6"/>
<reference evidence="1" key="1">
    <citation type="journal article" date="2017" name="Nature">
        <title>The sunflower genome provides insights into oil metabolism, flowering and Asterid evolution.</title>
        <authorList>
            <person name="Badouin H."/>
            <person name="Gouzy J."/>
            <person name="Grassa C.J."/>
            <person name="Murat F."/>
            <person name="Staton S.E."/>
            <person name="Cottret L."/>
            <person name="Lelandais-Briere C."/>
            <person name="Owens G.L."/>
            <person name="Carrere S."/>
            <person name="Mayjonade B."/>
            <person name="Legrand L."/>
            <person name="Gill N."/>
            <person name="Kane N.C."/>
            <person name="Bowers J.E."/>
            <person name="Hubner S."/>
            <person name="Bellec A."/>
            <person name="Berard A."/>
            <person name="Berges H."/>
            <person name="Blanchet N."/>
            <person name="Boniface M.C."/>
            <person name="Brunel D."/>
            <person name="Catrice O."/>
            <person name="Chaidir N."/>
            <person name="Claudel C."/>
            <person name="Donnadieu C."/>
            <person name="Faraut T."/>
            <person name="Fievet G."/>
            <person name="Helmstetter N."/>
            <person name="King M."/>
            <person name="Knapp S.J."/>
            <person name="Lai Z."/>
            <person name="Le Paslier M.C."/>
            <person name="Lippi Y."/>
            <person name="Lorenzon L."/>
            <person name="Mandel J.R."/>
            <person name="Marage G."/>
            <person name="Marchand G."/>
            <person name="Marquand E."/>
            <person name="Bret-Mestries E."/>
            <person name="Morien E."/>
            <person name="Nambeesan S."/>
            <person name="Nguyen T."/>
            <person name="Pegot-Espagnet P."/>
            <person name="Pouilly N."/>
            <person name="Raftis F."/>
            <person name="Sallet E."/>
            <person name="Schiex T."/>
            <person name="Thomas J."/>
            <person name="Vandecasteele C."/>
            <person name="Vares D."/>
            <person name="Vear F."/>
            <person name="Vautrin S."/>
            <person name="Crespi M."/>
            <person name="Mangin B."/>
            <person name="Burke J.M."/>
            <person name="Salse J."/>
            <person name="Munos S."/>
            <person name="Vincourt P."/>
            <person name="Rieseberg L.H."/>
            <person name="Langlade N.B."/>
        </authorList>
    </citation>
    <scope>NUCLEOTIDE SEQUENCE</scope>
    <source>
        <tissue evidence="1">Leaves</tissue>
    </source>
</reference>
<dbReference type="EMBL" id="MNCJ02000332">
    <property type="protein sequence ID" value="KAF5755870.1"/>
    <property type="molecule type" value="Genomic_DNA"/>
</dbReference>
<reference evidence="1" key="2">
    <citation type="submission" date="2020-06" db="EMBL/GenBank/DDBJ databases">
        <title>Helianthus annuus Genome sequencing and assembly Release 2.</title>
        <authorList>
            <person name="Gouzy J."/>
            <person name="Langlade N."/>
            <person name="Munos S."/>
        </authorList>
    </citation>
    <scope>NUCLEOTIDE SEQUENCE</scope>
    <source>
        <tissue evidence="1">Leaves</tissue>
    </source>
</reference>
<sequence length="111" mass="12633">MSAWVRTYDHTVRLLLKLLFTIVERVKVVFRISTKFVAPEVNDFHDGPRLIRSASISAPYLAKNSIHRSLSNLGYKQRKSLHMHHRSSVFCGTQTPVTTKSLTQIGLLKNA</sequence>